<feature type="domain" description="SseB protein N-terminal" evidence="1">
    <location>
        <begin position="376"/>
        <end position="482"/>
    </location>
</feature>
<accession>A0A9D2MZA8</accession>
<sequence>MAIFSFGKKKQAEGFEFKIHDTYSVKESGSAVVTGMLNQGRFVPGTTAVCLDRDRNPLFRCRIQGIEQGTRILKIASADSQGDYGARYGLKLGGVSRQHIPEDGYLVSETPELLEALEEKGAAAAKPGEESGASAFAGSHLGHQENSHVLVVDPSKFHRGMPTDEKEENAGPLGREREDELAHLLEGEAIDREKLEPLTIQETIFLLCCFQLANRETKEAHYREKGQVIYETILEKLRNAPALYVIIDEGSTLPLITGDTVDVYTTRELAEKAVAFYSQQYRHLFIKEMPNGKTDLPGRIHLFHWFYYLGMERILVDNGSYQLAVNRRDLMPEAEEKVKKSQVPVVNPKLRFAMADYLEEARWHVSYPEREENMKNKKDRMDALLLRSQFLVPMKYEGGALKRGENQISFSENNSMKFPRIENNLGQYFIPMFTDWPEFRRGYRKEEWAAMVLDLRALIGLADKDGLVVNPLTENLILNREALGGLREKLALAASVKKTR</sequence>
<name>A0A9D2MZA8_9FIRM</name>
<proteinExistence type="predicted"/>
<gene>
    <name evidence="2" type="ORF">H9704_02645</name>
</gene>
<evidence type="ECO:0000313" key="2">
    <source>
        <dbReference type="EMBL" id="HJC05042.1"/>
    </source>
</evidence>
<dbReference type="Gene3D" id="2.40.30.10">
    <property type="entry name" value="Translation factors"/>
    <property type="match status" value="1"/>
</dbReference>
<comment type="caution">
    <text evidence="2">The sequence shown here is derived from an EMBL/GenBank/DDBJ whole genome shotgun (WGS) entry which is preliminary data.</text>
</comment>
<organism evidence="2 3">
    <name type="scientific">Candidatus Enterocloster excrementipullorum</name>
    <dbReference type="NCBI Taxonomy" id="2838559"/>
    <lineage>
        <taxon>Bacteria</taxon>
        <taxon>Bacillati</taxon>
        <taxon>Bacillota</taxon>
        <taxon>Clostridia</taxon>
        <taxon>Lachnospirales</taxon>
        <taxon>Lachnospiraceae</taxon>
        <taxon>Enterocloster</taxon>
    </lineage>
</organism>
<dbReference type="InterPro" id="IPR009839">
    <property type="entry name" value="SseB_N"/>
</dbReference>
<evidence type="ECO:0000259" key="1">
    <source>
        <dbReference type="Pfam" id="PF07179"/>
    </source>
</evidence>
<dbReference type="AlphaFoldDB" id="A0A9D2MZA8"/>
<protein>
    <submittedName>
        <fullName evidence="2">SseB family protein</fullName>
    </submittedName>
</protein>
<evidence type="ECO:0000313" key="3">
    <source>
        <dbReference type="Proteomes" id="UP000823910"/>
    </source>
</evidence>
<reference evidence="2" key="1">
    <citation type="journal article" date="2021" name="PeerJ">
        <title>Extensive microbial diversity within the chicken gut microbiome revealed by metagenomics and culture.</title>
        <authorList>
            <person name="Gilroy R."/>
            <person name="Ravi A."/>
            <person name="Getino M."/>
            <person name="Pursley I."/>
            <person name="Horton D.L."/>
            <person name="Alikhan N.F."/>
            <person name="Baker D."/>
            <person name="Gharbi K."/>
            <person name="Hall N."/>
            <person name="Watson M."/>
            <person name="Adriaenssens E.M."/>
            <person name="Foster-Nyarko E."/>
            <person name="Jarju S."/>
            <person name="Secka A."/>
            <person name="Antonio M."/>
            <person name="Oren A."/>
            <person name="Chaudhuri R.R."/>
            <person name="La Ragione R."/>
            <person name="Hildebrand F."/>
            <person name="Pallen M.J."/>
        </authorList>
    </citation>
    <scope>NUCLEOTIDE SEQUENCE</scope>
    <source>
        <strain evidence="2">CHK180-15479</strain>
    </source>
</reference>
<reference evidence="2" key="2">
    <citation type="submission" date="2021-04" db="EMBL/GenBank/DDBJ databases">
        <authorList>
            <person name="Gilroy R."/>
        </authorList>
    </citation>
    <scope>NUCLEOTIDE SEQUENCE</scope>
    <source>
        <strain evidence="2">CHK180-15479</strain>
    </source>
</reference>
<dbReference type="EMBL" id="DWWT01000008">
    <property type="protein sequence ID" value="HJC05042.1"/>
    <property type="molecule type" value="Genomic_DNA"/>
</dbReference>
<dbReference type="Pfam" id="PF07179">
    <property type="entry name" value="SseB"/>
    <property type="match status" value="1"/>
</dbReference>
<dbReference type="Proteomes" id="UP000823910">
    <property type="component" value="Unassembled WGS sequence"/>
</dbReference>